<dbReference type="AlphaFoldDB" id="A0A239LRY2"/>
<sequence>MLATIYCGFTSFLPHHIDPHYGYPHQSIGGTTMSKLNAALPSLEDLNEIYRIDTASPSGLSRIKATRGRNGRTGPVVSIGTDGYYRMQFDGKFYRTHRIIYFMHTGIDPAQLVVDHIDGNRLNNDVDNLRTCTVQENLWNAKGRPKRSGLPKGIEKLPNGWYRVQVSINAEPHVVELANFRAAENYLKSVRKRHHGEFARA</sequence>
<proteinExistence type="predicted"/>
<keyword evidence="2" id="KW-0255">Endonuclease</keyword>
<accession>A0A239LRY2</accession>
<keyword evidence="2" id="KW-0540">Nuclease</keyword>
<dbReference type="EMBL" id="FZOL01000041">
    <property type="protein sequence ID" value="SNT32702.1"/>
    <property type="molecule type" value="Genomic_DNA"/>
</dbReference>
<evidence type="ECO:0000259" key="1">
    <source>
        <dbReference type="Pfam" id="PF13392"/>
    </source>
</evidence>
<dbReference type="Proteomes" id="UP000198407">
    <property type="component" value="Unassembled WGS sequence"/>
</dbReference>
<dbReference type="Gene3D" id="3.90.75.20">
    <property type="match status" value="1"/>
</dbReference>
<name>A0A239LRY2_9PSED</name>
<protein>
    <submittedName>
        <fullName evidence="2">HNH endonuclease</fullName>
    </submittedName>
</protein>
<reference evidence="3" key="1">
    <citation type="submission" date="2017-06" db="EMBL/GenBank/DDBJ databases">
        <authorList>
            <person name="Varghese N."/>
            <person name="Submissions S."/>
        </authorList>
    </citation>
    <scope>NUCLEOTIDE SEQUENCE [LARGE SCALE GENOMIC DNA]</scope>
    <source>
        <strain evidence="3">DSM 22348</strain>
    </source>
</reference>
<dbReference type="GO" id="GO:0004519">
    <property type="term" value="F:endonuclease activity"/>
    <property type="evidence" value="ECO:0007669"/>
    <property type="project" value="UniProtKB-KW"/>
</dbReference>
<evidence type="ECO:0000313" key="2">
    <source>
        <dbReference type="EMBL" id="SNT32702.1"/>
    </source>
</evidence>
<dbReference type="SUPFAM" id="SSF54060">
    <property type="entry name" value="His-Me finger endonucleases"/>
    <property type="match status" value="1"/>
</dbReference>
<evidence type="ECO:0000313" key="3">
    <source>
        <dbReference type="Proteomes" id="UP000198407"/>
    </source>
</evidence>
<gene>
    <name evidence="2" type="ORF">SAMN05444352_1417</name>
</gene>
<dbReference type="Pfam" id="PF13392">
    <property type="entry name" value="HNH_3"/>
    <property type="match status" value="1"/>
</dbReference>
<dbReference type="InterPro" id="IPR003615">
    <property type="entry name" value="HNH_nuc"/>
</dbReference>
<dbReference type="InterPro" id="IPR044925">
    <property type="entry name" value="His-Me_finger_sf"/>
</dbReference>
<dbReference type="OrthoDB" id="388551at2"/>
<keyword evidence="2" id="KW-0378">Hydrolase</keyword>
<dbReference type="STRING" id="1215104.GCA_000730585_01562"/>
<feature type="domain" description="HNH nuclease" evidence="1">
    <location>
        <begin position="94"/>
        <end position="137"/>
    </location>
</feature>
<keyword evidence="3" id="KW-1185">Reference proteome</keyword>
<organism evidence="2 3">
    <name type="scientific">Pseudomonas japonica</name>
    <dbReference type="NCBI Taxonomy" id="256466"/>
    <lineage>
        <taxon>Bacteria</taxon>
        <taxon>Pseudomonadati</taxon>
        <taxon>Pseudomonadota</taxon>
        <taxon>Gammaproteobacteria</taxon>
        <taxon>Pseudomonadales</taxon>
        <taxon>Pseudomonadaceae</taxon>
        <taxon>Pseudomonas</taxon>
    </lineage>
</organism>